<feature type="region of interest" description="Disordered" evidence="5">
    <location>
        <begin position="20"/>
        <end position="40"/>
    </location>
</feature>
<comment type="similarity">
    <text evidence="1">Belongs to the DNA mismatch repair MutS family.</text>
</comment>
<protein>
    <submittedName>
        <fullName evidence="7">Muts domain V-domain-containing protein</fullName>
    </submittedName>
</protein>
<keyword evidence="4" id="KW-0238">DNA-binding</keyword>
<evidence type="ECO:0000256" key="3">
    <source>
        <dbReference type="ARBA" id="ARBA00022840"/>
    </source>
</evidence>
<dbReference type="InterPro" id="IPR045076">
    <property type="entry name" value="MutS"/>
</dbReference>
<dbReference type="PROSITE" id="PS00486">
    <property type="entry name" value="DNA_MISMATCH_REPAIR_2"/>
    <property type="match status" value="1"/>
</dbReference>
<dbReference type="Pfam" id="PF00488">
    <property type="entry name" value="MutS_V"/>
    <property type="match status" value="1"/>
</dbReference>
<name>A0ABR3BDJ2_PHYBL</name>
<keyword evidence="8" id="KW-1185">Reference proteome</keyword>
<dbReference type="Pfam" id="PF05192">
    <property type="entry name" value="MutS_III"/>
    <property type="match status" value="1"/>
</dbReference>
<dbReference type="InterPro" id="IPR027417">
    <property type="entry name" value="P-loop_NTPase"/>
</dbReference>
<comment type="caution">
    <text evidence="7">The sequence shown here is derived from an EMBL/GenBank/DDBJ whole genome shotgun (WGS) entry which is preliminary data.</text>
</comment>
<evidence type="ECO:0000256" key="2">
    <source>
        <dbReference type="ARBA" id="ARBA00022741"/>
    </source>
</evidence>
<dbReference type="SMART" id="SM00533">
    <property type="entry name" value="MUTSd"/>
    <property type="match status" value="1"/>
</dbReference>
<dbReference type="InterPro" id="IPR036187">
    <property type="entry name" value="DNA_mismatch_repair_MutS_sf"/>
</dbReference>
<feature type="region of interest" description="Disordered" evidence="5">
    <location>
        <begin position="153"/>
        <end position="174"/>
    </location>
</feature>
<dbReference type="Gene3D" id="3.40.50.300">
    <property type="entry name" value="P-loop containing nucleotide triphosphate hydrolases"/>
    <property type="match status" value="1"/>
</dbReference>
<reference evidence="7 8" key="1">
    <citation type="submission" date="2024-04" db="EMBL/GenBank/DDBJ databases">
        <title>Symmetric and asymmetric DNA N6-adenine methylation regulates different biological responses in Mucorales.</title>
        <authorList>
            <consortium name="Lawrence Berkeley National Laboratory"/>
            <person name="Lax C."/>
            <person name="Mondo S.J."/>
            <person name="Osorio-Concepcion M."/>
            <person name="Muszewska A."/>
            <person name="Corrochano-Luque M."/>
            <person name="Gutierrez G."/>
            <person name="Riley R."/>
            <person name="Lipzen A."/>
            <person name="Guo J."/>
            <person name="Hundley H."/>
            <person name="Amirebrahimi M."/>
            <person name="Ng V."/>
            <person name="Lorenzo-Gutierrez D."/>
            <person name="Binder U."/>
            <person name="Yang J."/>
            <person name="Song Y."/>
            <person name="Canovas D."/>
            <person name="Navarro E."/>
            <person name="Freitag M."/>
            <person name="Gabaldon T."/>
            <person name="Grigoriev I.V."/>
            <person name="Corrochano L.M."/>
            <person name="Nicolas F.E."/>
            <person name="Garre V."/>
        </authorList>
    </citation>
    <scope>NUCLEOTIDE SEQUENCE [LARGE SCALE GENOMIC DNA]</scope>
    <source>
        <strain evidence="7 8">L51</strain>
    </source>
</reference>
<evidence type="ECO:0000313" key="8">
    <source>
        <dbReference type="Proteomes" id="UP001448207"/>
    </source>
</evidence>
<dbReference type="CDD" id="cd03281">
    <property type="entry name" value="ABC_MSH5_euk"/>
    <property type="match status" value="1"/>
</dbReference>
<dbReference type="PANTHER" id="PTHR11361">
    <property type="entry name" value="DNA MISMATCH REPAIR PROTEIN MUTS FAMILY MEMBER"/>
    <property type="match status" value="1"/>
</dbReference>
<evidence type="ECO:0000313" key="7">
    <source>
        <dbReference type="EMBL" id="KAL0095947.1"/>
    </source>
</evidence>
<gene>
    <name evidence="7" type="ORF">J3Q64DRAFT_1843555</name>
</gene>
<proteinExistence type="inferred from homology"/>
<dbReference type="SMART" id="SM00534">
    <property type="entry name" value="MUTSac"/>
    <property type="match status" value="1"/>
</dbReference>
<keyword evidence="3" id="KW-0067">ATP-binding</keyword>
<evidence type="ECO:0000256" key="5">
    <source>
        <dbReference type="SAM" id="MobiDB-lite"/>
    </source>
</evidence>
<evidence type="ECO:0000256" key="4">
    <source>
        <dbReference type="ARBA" id="ARBA00023125"/>
    </source>
</evidence>
<organism evidence="7 8">
    <name type="scientific">Phycomyces blakesleeanus</name>
    <dbReference type="NCBI Taxonomy" id="4837"/>
    <lineage>
        <taxon>Eukaryota</taxon>
        <taxon>Fungi</taxon>
        <taxon>Fungi incertae sedis</taxon>
        <taxon>Mucoromycota</taxon>
        <taxon>Mucoromycotina</taxon>
        <taxon>Mucoromycetes</taxon>
        <taxon>Mucorales</taxon>
        <taxon>Phycomycetaceae</taxon>
        <taxon>Phycomyces</taxon>
    </lineage>
</organism>
<dbReference type="SUPFAM" id="SSF48334">
    <property type="entry name" value="DNA repair protein MutS, domain III"/>
    <property type="match status" value="1"/>
</dbReference>
<sequence>MTDTHSYASSLHQSNTLYKESTETLQTNNSNSNCGDDDDRSAFDSRETTMAIQWKNGKLGCVYYDHLFQTLYLMEDTPESTRFEFVRQLIDQIQPCILLLTHDTFGSFETLLELYECIRVEKRSFKEFDSRKGRISLLNWYIHQSTSQDFHSRSQAAEDYSNNNNNDDDDDDDSKRTQAMIRLTGLINPQSHITIGCAGALLSYLQQIEDCAYSTTSSGSRLYPLSLKTFTNKLCVQINAETSKSLSLFEKDTHPNMHQKRGKEGFSLFGVLDQTVTPLGHHLLRQWLQRPSLDISLINTRHLSVEYFSGHGRAEMVKELVGYLGNIKNVARLLANIREHRATHNEWNQLLNFAYYGIRINGLFKHSPQLPIISKIQAIDKHLLRTLGTDINDTIDFGQSSTENRVVVNTRINKDLDLLKKKYEALDDYLLSITQDMSADMPIGIGAMLNVVYFPQLGFLVTLPYTITSYPKDFELQFTTGENLYFKNPKTKELDQDIGDVHAMMIDKEVEIIQALSERTIEAKQMLLETAEILAELDCLVSLGLVARQNNYVKPEMTNEDKLCIIQGRHPIQELWVDRFIPNDTRLRQASFSAEQQSTIDQDGVGPGKVMVLSGANYSGKSVYLKQVALITFMAHIGSFVPASHATIGLTDRIFTRIQTSETISQVQSAFSYDLQQLLQAITYSTSHSLVIIDEFGKGTSSSDGIGLFCAVLEEFLSKKARCPKVIASTHFHEIISRQLLRPDGSIGFYTTQIIINQQTNGSESEPCETDRVKDIVFLYQIVPGVGLSGSYGAWCASLAGIPPKTVNRGVALYLSDRFGSQQPIEPLESEREFGIFKQLEDYSEEFLMIPVRKDSQGLTQHRDLIKSISDLFSINQE</sequence>
<keyword evidence="2" id="KW-0547">Nucleotide-binding</keyword>
<dbReference type="PANTHER" id="PTHR11361:SF20">
    <property type="entry name" value="MUTS PROTEIN HOMOLOG 5"/>
    <property type="match status" value="1"/>
</dbReference>
<dbReference type="Proteomes" id="UP001448207">
    <property type="component" value="Unassembled WGS sequence"/>
</dbReference>
<feature type="domain" description="DNA mismatch repair proteins mutS family" evidence="6">
    <location>
        <begin position="689"/>
        <end position="705"/>
    </location>
</feature>
<evidence type="ECO:0000256" key="1">
    <source>
        <dbReference type="ARBA" id="ARBA00006271"/>
    </source>
</evidence>
<dbReference type="InterPro" id="IPR000432">
    <property type="entry name" value="DNA_mismatch_repair_MutS_C"/>
</dbReference>
<dbReference type="EMBL" id="JBCLYO010000001">
    <property type="protein sequence ID" value="KAL0095947.1"/>
    <property type="molecule type" value="Genomic_DNA"/>
</dbReference>
<dbReference type="SUPFAM" id="SSF52540">
    <property type="entry name" value="P-loop containing nucleoside triphosphate hydrolases"/>
    <property type="match status" value="1"/>
</dbReference>
<dbReference type="InterPro" id="IPR007696">
    <property type="entry name" value="DNA_mismatch_repair_MutS_core"/>
</dbReference>
<accession>A0ABR3BDJ2</accession>
<dbReference type="Gene3D" id="1.10.1420.10">
    <property type="match status" value="1"/>
</dbReference>
<evidence type="ECO:0000259" key="6">
    <source>
        <dbReference type="PROSITE" id="PS00486"/>
    </source>
</evidence>